<dbReference type="Pfam" id="PF00275">
    <property type="entry name" value="EPSP_synthase"/>
    <property type="match status" value="1"/>
</dbReference>
<dbReference type="Gene3D" id="3.65.10.10">
    <property type="entry name" value="Enolpyruvate transferase domain"/>
    <property type="match status" value="2"/>
</dbReference>
<dbReference type="SUPFAM" id="SSF55205">
    <property type="entry name" value="EPT/RTPC-like"/>
    <property type="match status" value="1"/>
</dbReference>
<dbReference type="InterPro" id="IPR036968">
    <property type="entry name" value="Enolpyruvate_Tfrase_sf"/>
</dbReference>
<comment type="catalytic activity">
    <reaction evidence="16">
        <text>phosphoenolpyruvate + UDP-N-acetyl-alpha-D-glucosamine = UDP-N-acetyl-3-O-(1-carboxyvinyl)-alpha-D-glucosamine + phosphate</text>
        <dbReference type="Rhea" id="RHEA:18681"/>
        <dbReference type="ChEBI" id="CHEBI:43474"/>
        <dbReference type="ChEBI" id="CHEBI:57705"/>
        <dbReference type="ChEBI" id="CHEBI:58702"/>
        <dbReference type="ChEBI" id="CHEBI:68483"/>
        <dbReference type="EC" id="2.5.1.7"/>
    </reaction>
</comment>
<keyword evidence="19" id="KW-1185">Reference proteome</keyword>
<organism evidence="18 19">
    <name type="scientific">Streptomyces tsukubensis</name>
    <dbReference type="NCBI Taxonomy" id="83656"/>
    <lineage>
        <taxon>Bacteria</taxon>
        <taxon>Bacillati</taxon>
        <taxon>Actinomycetota</taxon>
        <taxon>Actinomycetes</taxon>
        <taxon>Kitasatosporales</taxon>
        <taxon>Streptomycetaceae</taxon>
        <taxon>Streptomyces</taxon>
    </lineage>
</organism>
<keyword evidence="3" id="KW-0963">Cytoplasm</keyword>
<evidence type="ECO:0000256" key="2">
    <source>
        <dbReference type="ARBA" id="ARBA00004752"/>
    </source>
</evidence>
<dbReference type="Proteomes" id="UP000190539">
    <property type="component" value="Unassembled WGS sequence"/>
</dbReference>
<dbReference type="GO" id="GO:0008760">
    <property type="term" value="F:UDP-N-acetylglucosamine 1-carboxyvinyltransferase activity"/>
    <property type="evidence" value="ECO:0007669"/>
    <property type="project" value="UniProtKB-EC"/>
</dbReference>
<feature type="domain" description="Enolpyruvate transferase" evidence="17">
    <location>
        <begin position="11"/>
        <end position="434"/>
    </location>
</feature>
<dbReference type="GO" id="GO:0071555">
    <property type="term" value="P:cell wall organization"/>
    <property type="evidence" value="ECO:0007669"/>
    <property type="project" value="UniProtKB-KW"/>
</dbReference>
<protein>
    <recommendedName>
        <fullName evidence="13">UDP-N-acetylglucosamine 1-carboxyvinyltransferase</fullName>
        <ecNumber evidence="12">2.5.1.7</ecNumber>
    </recommendedName>
    <alternativeName>
        <fullName evidence="14">Enoylpyruvate transferase</fullName>
    </alternativeName>
    <alternativeName>
        <fullName evidence="15">UDP-N-acetylglucosamine enolpyruvyl transferase</fullName>
    </alternativeName>
</protein>
<evidence type="ECO:0000256" key="11">
    <source>
        <dbReference type="ARBA" id="ARBA00038367"/>
    </source>
</evidence>
<reference evidence="18 19" key="1">
    <citation type="submission" date="2017-02" db="EMBL/GenBank/DDBJ databases">
        <title>Draft Genome Sequence of Streptomyces tsukubaensis F601, a Producer of the immunosuppressant tacrolimus FK506.</title>
        <authorList>
            <person name="Zong G."/>
            <person name="Zhong C."/>
            <person name="Fu J."/>
            <person name="Qin R."/>
            <person name="Cao G."/>
        </authorList>
    </citation>
    <scope>NUCLEOTIDE SEQUENCE [LARGE SCALE GENOMIC DNA]</scope>
    <source>
        <strain evidence="18 19">F601</strain>
    </source>
</reference>
<comment type="caution">
    <text evidence="18">The sequence shown here is derived from an EMBL/GenBank/DDBJ whole genome shotgun (WGS) entry which is preliminary data.</text>
</comment>
<keyword evidence="6" id="KW-0133">Cell shape</keyword>
<name>A0A1V4AGD4_9ACTN</name>
<dbReference type="InterPro" id="IPR001986">
    <property type="entry name" value="Enolpyruvate_Tfrase_dom"/>
</dbReference>
<dbReference type="InterPro" id="IPR050068">
    <property type="entry name" value="MurA_subfamily"/>
</dbReference>
<comment type="function">
    <text evidence="10">Cell wall formation. Adds enolpyruvyl to UDP-N-acetylglucosamine.</text>
</comment>
<sequence length="451" mass="47924">MTTSSSPVLLVRGGHELSGDVRVSGFKHAFVTVLAGALTGRSTVTVDNCPDIEETRVLLALARSFGVRVRGGGRTVSVDPSGLTEHALDPRLVDRVHGAVYLLPALLARFGQVRLPAAGGCRIGDAASGARPVHQYAEVLRRFGAEVATGQDGSLTVRADRMTACELDLRDWTADRELRTGPLYSGATKMAILAAASARGTTRLRHPYPKPDVTELVRLLDATGRPARYTPEGDLLIEGRPDGGHGRPVRHELVSDLIEVVTWATAAALTGGKVRLTGLTPGRLAAGLAPEIAVARDMGLSWHPTARSLVLTGEPPSAAADITVASHGIYSDSQPFFMLLATLGPGVSHIRETVWRRRFTHVPELRRLGADIEVVDAEARVLGGHPPSRPGQSVVGRDLRSTAALLLAALAVPGRARVYGSEHLVRGYEDLVGDLVRLGARIRTESHEDGG</sequence>
<dbReference type="InterPro" id="IPR013792">
    <property type="entry name" value="RNA3'P_cycl/enolpyr_Trfase_a/b"/>
</dbReference>
<evidence type="ECO:0000256" key="15">
    <source>
        <dbReference type="ARBA" id="ARBA00042842"/>
    </source>
</evidence>
<dbReference type="PANTHER" id="PTHR43783:SF1">
    <property type="entry name" value="UDP-N-ACETYLGLUCOSAMINE 1-CARBOXYVINYLTRANSFERASE"/>
    <property type="match status" value="1"/>
</dbReference>
<keyword evidence="8" id="KW-0131">Cell cycle</keyword>
<dbReference type="STRING" id="83656.B1H18_01475"/>
<evidence type="ECO:0000256" key="4">
    <source>
        <dbReference type="ARBA" id="ARBA00022618"/>
    </source>
</evidence>
<keyword evidence="9" id="KW-0961">Cell wall biogenesis/degradation</keyword>
<evidence type="ECO:0000256" key="12">
    <source>
        <dbReference type="ARBA" id="ARBA00039108"/>
    </source>
</evidence>
<accession>A0A1V4AGD4</accession>
<keyword evidence="7" id="KW-0573">Peptidoglycan synthesis</keyword>
<evidence type="ECO:0000256" key="9">
    <source>
        <dbReference type="ARBA" id="ARBA00023316"/>
    </source>
</evidence>
<evidence type="ECO:0000256" key="13">
    <source>
        <dbReference type="ARBA" id="ARBA00039754"/>
    </source>
</evidence>
<evidence type="ECO:0000256" key="14">
    <source>
        <dbReference type="ARBA" id="ARBA00042443"/>
    </source>
</evidence>
<dbReference type="AlphaFoldDB" id="A0A1V4AGD4"/>
<dbReference type="GO" id="GO:0008360">
    <property type="term" value="P:regulation of cell shape"/>
    <property type="evidence" value="ECO:0007669"/>
    <property type="project" value="UniProtKB-KW"/>
</dbReference>
<proteinExistence type="inferred from homology"/>
<comment type="subcellular location">
    <subcellularLocation>
        <location evidence="1">Cytoplasm</location>
    </subcellularLocation>
</comment>
<evidence type="ECO:0000313" key="18">
    <source>
        <dbReference type="EMBL" id="OON82738.1"/>
    </source>
</evidence>
<dbReference type="PANTHER" id="PTHR43783">
    <property type="entry name" value="UDP-N-ACETYLGLUCOSAMINE 1-CARBOXYVINYLTRANSFERASE"/>
    <property type="match status" value="1"/>
</dbReference>
<dbReference type="GO" id="GO:0005737">
    <property type="term" value="C:cytoplasm"/>
    <property type="evidence" value="ECO:0007669"/>
    <property type="project" value="UniProtKB-SubCell"/>
</dbReference>
<evidence type="ECO:0000313" key="19">
    <source>
        <dbReference type="Proteomes" id="UP000190539"/>
    </source>
</evidence>
<keyword evidence="5" id="KW-0808">Transferase</keyword>
<evidence type="ECO:0000256" key="8">
    <source>
        <dbReference type="ARBA" id="ARBA00023306"/>
    </source>
</evidence>
<dbReference type="EC" id="2.5.1.7" evidence="12"/>
<evidence type="ECO:0000256" key="6">
    <source>
        <dbReference type="ARBA" id="ARBA00022960"/>
    </source>
</evidence>
<comment type="similarity">
    <text evidence="11">Belongs to the EPSP synthase family. MurA subfamily.</text>
</comment>
<dbReference type="GO" id="GO:0009252">
    <property type="term" value="P:peptidoglycan biosynthetic process"/>
    <property type="evidence" value="ECO:0007669"/>
    <property type="project" value="UniProtKB-KW"/>
</dbReference>
<evidence type="ECO:0000256" key="3">
    <source>
        <dbReference type="ARBA" id="ARBA00022490"/>
    </source>
</evidence>
<gene>
    <name evidence="18" type="ORF">B1H18_01475</name>
</gene>
<evidence type="ECO:0000256" key="5">
    <source>
        <dbReference type="ARBA" id="ARBA00022679"/>
    </source>
</evidence>
<evidence type="ECO:0000256" key="1">
    <source>
        <dbReference type="ARBA" id="ARBA00004496"/>
    </source>
</evidence>
<comment type="pathway">
    <text evidence="2">Cell wall biogenesis; peptidoglycan biosynthesis.</text>
</comment>
<evidence type="ECO:0000256" key="10">
    <source>
        <dbReference type="ARBA" id="ARBA00037534"/>
    </source>
</evidence>
<dbReference type="RefSeq" id="WP_179120010.1">
    <property type="nucleotide sequence ID" value="NZ_CP045178.1"/>
</dbReference>
<dbReference type="GO" id="GO:0051301">
    <property type="term" value="P:cell division"/>
    <property type="evidence" value="ECO:0007669"/>
    <property type="project" value="UniProtKB-KW"/>
</dbReference>
<evidence type="ECO:0000256" key="7">
    <source>
        <dbReference type="ARBA" id="ARBA00022984"/>
    </source>
</evidence>
<keyword evidence="4" id="KW-0132">Cell division</keyword>
<evidence type="ECO:0000256" key="16">
    <source>
        <dbReference type="ARBA" id="ARBA00047527"/>
    </source>
</evidence>
<evidence type="ECO:0000259" key="17">
    <source>
        <dbReference type="Pfam" id="PF00275"/>
    </source>
</evidence>
<dbReference type="EMBL" id="MVFC01000001">
    <property type="protein sequence ID" value="OON82738.1"/>
    <property type="molecule type" value="Genomic_DNA"/>
</dbReference>